<accession>A0ABT8D0S0</accession>
<proteinExistence type="predicted"/>
<sequence length="106" mass="11996">MIKRYNQIYTSFLNLYKTFMHLNCNAKIAPNTKINSMNPINEITNPAMANPLGALKIPTNEKINPSNHTSQPIKGIHPTKIAINDRIKPAIPIPLLFVSFWLKKTV</sequence>
<gene>
    <name evidence="1" type="ORF">QW060_26660</name>
</gene>
<comment type="caution">
    <text evidence="1">The sequence shown here is derived from an EMBL/GenBank/DDBJ whole genome shotgun (WGS) entry which is preliminary data.</text>
</comment>
<organism evidence="1 2">
    <name type="scientific">Paenimyroides ceti</name>
    <dbReference type="NCBI Taxonomy" id="395087"/>
    <lineage>
        <taxon>Bacteria</taxon>
        <taxon>Pseudomonadati</taxon>
        <taxon>Bacteroidota</taxon>
        <taxon>Flavobacteriia</taxon>
        <taxon>Flavobacteriales</taxon>
        <taxon>Flavobacteriaceae</taxon>
        <taxon>Paenimyroides</taxon>
    </lineage>
</organism>
<reference evidence="2" key="1">
    <citation type="journal article" date="2019" name="Int. J. Syst. Evol. Microbiol.">
        <title>The Global Catalogue of Microorganisms (GCM) 10K type strain sequencing project: providing services to taxonomists for standard genome sequencing and annotation.</title>
        <authorList>
            <consortium name="The Broad Institute Genomics Platform"/>
            <consortium name="The Broad Institute Genome Sequencing Center for Infectious Disease"/>
            <person name="Wu L."/>
            <person name="Ma J."/>
        </authorList>
    </citation>
    <scope>NUCLEOTIDE SEQUENCE [LARGE SCALE GENOMIC DNA]</scope>
    <source>
        <strain evidence="2">CECT 7184</strain>
    </source>
</reference>
<protein>
    <submittedName>
        <fullName evidence="1">Uncharacterized protein</fullName>
    </submittedName>
</protein>
<dbReference type="EMBL" id="JAUFQU010000087">
    <property type="protein sequence ID" value="MDN3710404.1"/>
    <property type="molecule type" value="Genomic_DNA"/>
</dbReference>
<dbReference type="Proteomes" id="UP001242368">
    <property type="component" value="Unassembled WGS sequence"/>
</dbReference>
<keyword evidence="2" id="KW-1185">Reference proteome</keyword>
<evidence type="ECO:0000313" key="1">
    <source>
        <dbReference type="EMBL" id="MDN3710404.1"/>
    </source>
</evidence>
<dbReference type="RefSeq" id="WP_290365552.1">
    <property type="nucleotide sequence ID" value="NZ_JAUFQU010000087.1"/>
</dbReference>
<evidence type="ECO:0000313" key="2">
    <source>
        <dbReference type="Proteomes" id="UP001242368"/>
    </source>
</evidence>
<name>A0ABT8D0S0_9FLAO</name>